<evidence type="ECO:0000256" key="1">
    <source>
        <dbReference type="SAM" id="SignalP"/>
    </source>
</evidence>
<dbReference type="AlphaFoldDB" id="A0A0C9MWG3"/>
<keyword evidence="1" id="KW-0732">Signal</keyword>
<protein>
    <submittedName>
        <fullName evidence="2">Uncharacterized protein</fullName>
    </submittedName>
</protein>
<dbReference type="Proteomes" id="UP000053815">
    <property type="component" value="Unassembled WGS sequence"/>
</dbReference>
<evidence type="ECO:0000313" key="3">
    <source>
        <dbReference type="Proteomes" id="UP000053815"/>
    </source>
</evidence>
<accession>A0A0C9MWG3</accession>
<proteinExistence type="predicted"/>
<keyword evidence="3" id="KW-1185">Reference proteome</keyword>
<organism evidence="2">
    <name type="scientific">Mucor ambiguus</name>
    <dbReference type="NCBI Taxonomy" id="91626"/>
    <lineage>
        <taxon>Eukaryota</taxon>
        <taxon>Fungi</taxon>
        <taxon>Fungi incertae sedis</taxon>
        <taxon>Mucoromycota</taxon>
        <taxon>Mucoromycotina</taxon>
        <taxon>Mucoromycetes</taxon>
        <taxon>Mucorales</taxon>
        <taxon>Mucorineae</taxon>
        <taxon>Mucoraceae</taxon>
        <taxon>Mucor</taxon>
    </lineage>
</organism>
<name>A0A0C9MWG3_9FUNG</name>
<sequence length="413" mass="45501">MLMRTTSVIFLFAWVATVFAQQQQCQGIEVLYPKADAVIAQSIEQASTYLILGNTNEDDNNNKPTLTKVSLIHLDDKNQEVIQDMWTGQDEILRVSAIQQDLTKIRPGDVPNTFWFRIITQLNGSQCQYESGKFKITTTASIFAFACLSAVKADSYSDAIKEFCDGIEVTAPIDTDVFVAGQNATVTVTRIPNSHEKTITGLDLYSVDASGNPKYVQNTWTGQYSLNTQASISDDIPTSVAAGYYYYRVWVTNMINGQHGPDCVKTSRTFKVTSGSHTNDAGVTSYAESLDDHSYFKPEFAKGCFGLSIKEPAEGSTQKQGEHVSVQLSRDGASQTDSLTKVEVYKYVDGVNDESVRTIWSGQEGLTNAFVIKDHLNIPNLDTSASYYYKLDVTSQVKGETCSFQSGAFKVTA</sequence>
<reference evidence="2" key="1">
    <citation type="submission" date="2014-09" db="EMBL/GenBank/DDBJ databases">
        <title>Draft genome sequence of an oleaginous Mucoromycotina fungus Mucor ambiguus NBRC6742.</title>
        <authorList>
            <person name="Takeda I."/>
            <person name="Yamane N."/>
            <person name="Morita T."/>
            <person name="Tamano K."/>
            <person name="Machida M."/>
            <person name="Baker S."/>
            <person name="Koike H."/>
        </authorList>
    </citation>
    <scope>NUCLEOTIDE SEQUENCE</scope>
    <source>
        <strain evidence="2">NBRC 6742</strain>
    </source>
</reference>
<dbReference type="OrthoDB" id="2340857at2759"/>
<feature type="signal peptide" evidence="1">
    <location>
        <begin position="1"/>
        <end position="20"/>
    </location>
</feature>
<feature type="chain" id="PRO_5002215747" evidence="1">
    <location>
        <begin position="21"/>
        <end position="413"/>
    </location>
</feature>
<gene>
    <name evidence="2" type="ORF">MAM1_0180d07366</name>
</gene>
<evidence type="ECO:0000313" key="2">
    <source>
        <dbReference type="EMBL" id="GAN07862.1"/>
    </source>
</evidence>
<dbReference type="EMBL" id="DF836469">
    <property type="protein sequence ID" value="GAN07862.1"/>
    <property type="molecule type" value="Genomic_DNA"/>
</dbReference>